<dbReference type="PANTHER" id="PTHR37984">
    <property type="entry name" value="PROTEIN CBG26694"/>
    <property type="match status" value="1"/>
</dbReference>
<dbReference type="AlphaFoldDB" id="A0AAE0XT39"/>
<dbReference type="Gene3D" id="3.30.420.10">
    <property type="entry name" value="Ribonuclease H-like superfamily/Ribonuclease H"/>
    <property type="match status" value="1"/>
</dbReference>
<accession>A0AAE0XT39</accession>
<feature type="compositionally biased region" description="Polar residues" evidence="1">
    <location>
        <begin position="45"/>
        <end position="56"/>
    </location>
</feature>
<dbReference type="InterPro" id="IPR012337">
    <property type="entry name" value="RNaseH-like_sf"/>
</dbReference>
<keyword evidence="3" id="KW-1185">Reference proteome</keyword>
<dbReference type="InterPro" id="IPR050951">
    <property type="entry name" value="Retrovirus_Pol_polyprotein"/>
</dbReference>
<dbReference type="SUPFAM" id="SSF53098">
    <property type="entry name" value="Ribonuclease H-like"/>
    <property type="match status" value="1"/>
</dbReference>
<comment type="caution">
    <text evidence="2">The sequence shown here is derived from an EMBL/GenBank/DDBJ whole genome shotgun (WGS) entry which is preliminary data.</text>
</comment>
<dbReference type="InterPro" id="IPR036397">
    <property type="entry name" value="RNaseH_sf"/>
</dbReference>
<dbReference type="Proteomes" id="UP001283361">
    <property type="component" value="Unassembled WGS sequence"/>
</dbReference>
<evidence type="ECO:0000256" key="1">
    <source>
        <dbReference type="SAM" id="MobiDB-lite"/>
    </source>
</evidence>
<evidence type="ECO:0000313" key="2">
    <source>
        <dbReference type="EMBL" id="KAK3709425.1"/>
    </source>
</evidence>
<feature type="region of interest" description="Disordered" evidence="1">
    <location>
        <begin position="27"/>
        <end position="56"/>
    </location>
</feature>
<dbReference type="EMBL" id="JAWDGP010007664">
    <property type="protein sequence ID" value="KAK3709425.1"/>
    <property type="molecule type" value="Genomic_DNA"/>
</dbReference>
<reference evidence="2" key="1">
    <citation type="journal article" date="2023" name="G3 (Bethesda)">
        <title>A reference genome for the long-term kleptoplast-retaining sea slug Elysia crispata morphotype clarki.</title>
        <authorList>
            <person name="Eastman K.E."/>
            <person name="Pendleton A.L."/>
            <person name="Shaikh M.A."/>
            <person name="Suttiyut T."/>
            <person name="Ogas R."/>
            <person name="Tomko P."/>
            <person name="Gavelis G."/>
            <person name="Widhalm J.R."/>
            <person name="Wisecaver J.H."/>
        </authorList>
    </citation>
    <scope>NUCLEOTIDE SEQUENCE</scope>
    <source>
        <strain evidence="2">ECLA1</strain>
    </source>
</reference>
<evidence type="ECO:0000313" key="3">
    <source>
        <dbReference type="Proteomes" id="UP001283361"/>
    </source>
</evidence>
<protein>
    <recommendedName>
        <fullName evidence="4">Integrase catalytic domain-containing protein</fullName>
    </recommendedName>
</protein>
<proteinExistence type="predicted"/>
<organism evidence="2 3">
    <name type="scientific">Elysia crispata</name>
    <name type="common">lettuce slug</name>
    <dbReference type="NCBI Taxonomy" id="231223"/>
    <lineage>
        <taxon>Eukaryota</taxon>
        <taxon>Metazoa</taxon>
        <taxon>Spiralia</taxon>
        <taxon>Lophotrochozoa</taxon>
        <taxon>Mollusca</taxon>
        <taxon>Gastropoda</taxon>
        <taxon>Heterobranchia</taxon>
        <taxon>Euthyneura</taxon>
        <taxon>Panpulmonata</taxon>
        <taxon>Sacoglossa</taxon>
        <taxon>Placobranchoidea</taxon>
        <taxon>Plakobranchidae</taxon>
        <taxon>Elysia</taxon>
    </lineage>
</organism>
<sequence>MTREPLPAFSAESLDLTLGPRIGAYRPTERDESCQGSGRARGTLSHGTRYSTGSKISSRHQQLLDHFKHGRLQALKTRDHEDNPVKIPTNPVYSHTATGGTPVYYRSQCSVSLSVQQLGEGTHRFLGYIYPDVTGGSAKVTGKRADKTVTLRRNIHLGHVCMHEVCEIADYTVKATTPYHPMCNGLVEKFNGTLKKMLKRLCNEKPKQWHRYINALLFAYRRSPQDSTHFAPIKAYV</sequence>
<name>A0AAE0XT39_9GAST</name>
<evidence type="ECO:0008006" key="4">
    <source>
        <dbReference type="Google" id="ProtNLM"/>
    </source>
</evidence>
<dbReference type="PANTHER" id="PTHR37984:SF15">
    <property type="entry name" value="INTEGRASE CATALYTIC DOMAIN-CONTAINING PROTEIN"/>
    <property type="match status" value="1"/>
</dbReference>
<dbReference type="GO" id="GO:0003676">
    <property type="term" value="F:nucleic acid binding"/>
    <property type="evidence" value="ECO:0007669"/>
    <property type="project" value="InterPro"/>
</dbReference>
<gene>
    <name evidence="2" type="ORF">RRG08_067213</name>
</gene>